<protein>
    <submittedName>
        <fullName evidence="2">Uncharacterized protein DUF2336</fullName>
    </submittedName>
</protein>
<dbReference type="EMBL" id="PPCN01000004">
    <property type="protein sequence ID" value="POF31709.1"/>
    <property type="molecule type" value="Genomic_DNA"/>
</dbReference>
<dbReference type="Pfam" id="PF10098">
    <property type="entry name" value="DUF2336"/>
    <property type="match status" value="1"/>
</dbReference>
<dbReference type="Proteomes" id="UP000236959">
    <property type="component" value="Unassembled WGS sequence"/>
</dbReference>
<evidence type="ECO:0000256" key="1">
    <source>
        <dbReference type="SAM" id="MobiDB-lite"/>
    </source>
</evidence>
<dbReference type="AlphaFoldDB" id="A0A2S3UW67"/>
<sequence length="309" mass="33381">MLAAHPEIPDDLLEILASDEDELTAYPALRYTQRLSVDLLLRKVKSGPESLRRAIANRPSLRESVLSALCEHGGADSIRILLQRDDIRLAPIHHDKLSRRGDIVAALGMELAGQDALSPDGLMGQYLHLPAPLKAKAIAAAEMASLVKQARTPGPVAVHRQDSAGLHLCDALVAEALVSDRPRFADLLCQGLSLPQPVCDLLLQTDQSDGLTIALKALGMSASQTATVLIRLFGEHMPLADLRGLLRLHRTLSVGAAGVLAGQWMLQDQTTETPSPRHVPQYQESRRRTESARTATNSEISPARQKTGG</sequence>
<reference evidence="2 3" key="1">
    <citation type="submission" date="2018-01" db="EMBL/GenBank/DDBJ databases">
        <title>Genomic Encyclopedia of Archaeal and Bacterial Type Strains, Phase II (KMG-II): from individual species to whole genera.</title>
        <authorList>
            <person name="Goeker M."/>
        </authorList>
    </citation>
    <scope>NUCLEOTIDE SEQUENCE [LARGE SCALE GENOMIC DNA]</scope>
    <source>
        <strain evidence="2 3">DSM 17023</strain>
    </source>
</reference>
<evidence type="ECO:0000313" key="2">
    <source>
        <dbReference type="EMBL" id="POF31709.1"/>
    </source>
</evidence>
<organism evidence="2 3">
    <name type="scientific">Roseibium marinum</name>
    <dbReference type="NCBI Taxonomy" id="281252"/>
    <lineage>
        <taxon>Bacteria</taxon>
        <taxon>Pseudomonadati</taxon>
        <taxon>Pseudomonadota</taxon>
        <taxon>Alphaproteobacteria</taxon>
        <taxon>Hyphomicrobiales</taxon>
        <taxon>Stappiaceae</taxon>
        <taxon>Roseibium</taxon>
    </lineage>
</organism>
<name>A0A2S3UW67_9HYPH</name>
<keyword evidence="3" id="KW-1185">Reference proteome</keyword>
<dbReference type="InterPro" id="IPR019285">
    <property type="entry name" value="DUF2336"/>
</dbReference>
<accession>A0A2S3UW67</accession>
<evidence type="ECO:0000313" key="3">
    <source>
        <dbReference type="Proteomes" id="UP000236959"/>
    </source>
</evidence>
<comment type="caution">
    <text evidence="2">The sequence shown here is derived from an EMBL/GenBank/DDBJ whole genome shotgun (WGS) entry which is preliminary data.</text>
</comment>
<feature type="region of interest" description="Disordered" evidence="1">
    <location>
        <begin position="268"/>
        <end position="309"/>
    </location>
</feature>
<gene>
    <name evidence="2" type="ORF">CLV41_104279</name>
</gene>
<proteinExistence type="predicted"/>